<dbReference type="OrthoDB" id="4456959at2759"/>
<dbReference type="AlphaFoldDB" id="A0A2H3CAF9"/>
<keyword evidence="2" id="KW-1185">Reference proteome</keyword>
<feature type="non-terminal residue" evidence="1">
    <location>
        <position position="89"/>
    </location>
</feature>
<evidence type="ECO:0000313" key="2">
    <source>
        <dbReference type="Proteomes" id="UP000217790"/>
    </source>
</evidence>
<proteinExistence type="predicted"/>
<reference evidence="2" key="1">
    <citation type="journal article" date="2017" name="Nat. Ecol. Evol.">
        <title>Genome expansion and lineage-specific genetic innovations in the forest pathogenic fungi Armillaria.</title>
        <authorList>
            <person name="Sipos G."/>
            <person name="Prasanna A.N."/>
            <person name="Walter M.C."/>
            <person name="O'Connor E."/>
            <person name="Balint B."/>
            <person name="Krizsan K."/>
            <person name="Kiss B."/>
            <person name="Hess J."/>
            <person name="Varga T."/>
            <person name="Slot J."/>
            <person name="Riley R."/>
            <person name="Boka B."/>
            <person name="Rigling D."/>
            <person name="Barry K."/>
            <person name="Lee J."/>
            <person name="Mihaltcheva S."/>
            <person name="LaButti K."/>
            <person name="Lipzen A."/>
            <person name="Waldron R."/>
            <person name="Moloney N.M."/>
            <person name="Sperisen C."/>
            <person name="Kredics L."/>
            <person name="Vagvoelgyi C."/>
            <person name="Patrignani A."/>
            <person name="Fitzpatrick D."/>
            <person name="Nagy I."/>
            <person name="Doyle S."/>
            <person name="Anderson J.B."/>
            <person name="Grigoriev I.V."/>
            <person name="Gueldener U."/>
            <person name="Muensterkoetter M."/>
            <person name="Nagy L.G."/>
        </authorList>
    </citation>
    <scope>NUCLEOTIDE SEQUENCE [LARGE SCALE GENOMIC DNA]</scope>
    <source>
        <strain evidence="2">Ar21-2</strain>
    </source>
</reference>
<dbReference type="OMA" id="INLPTEC"/>
<dbReference type="Proteomes" id="UP000217790">
    <property type="component" value="Unassembled WGS sequence"/>
</dbReference>
<dbReference type="STRING" id="47427.A0A2H3CAF9"/>
<gene>
    <name evidence="1" type="ORF">ARMGADRAFT_900336</name>
</gene>
<dbReference type="EMBL" id="KZ293754">
    <property type="protein sequence ID" value="PBK80049.1"/>
    <property type="molecule type" value="Genomic_DNA"/>
</dbReference>
<protein>
    <submittedName>
        <fullName evidence="1">Uncharacterized protein</fullName>
    </submittedName>
</protein>
<name>A0A2H3CAF9_ARMGA</name>
<accession>A0A2H3CAF9</accession>
<feature type="non-terminal residue" evidence="1">
    <location>
        <position position="1"/>
    </location>
</feature>
<organism evidence="1 2">
    <name type="scientific">Armillaria gallica</name>
    <name type="common">Bulbous honey fungus</name>
    <name type="synonym">Armillaria bulbosa</name>
    <dbReference type="NCBI Taxonomy" id="47427"/>
    <lineage>
        <taxon>Eukaryota</taxon>
        <taxon>Fungi</taxon>
        <taxon>Dikarya</taxon>
        <taxon>Basidiomycota</taxon>
        <taxon>Agaricomycotina</taxon>
        <taxon>Agaricomycetes</taxon>
        <taxon>Agaricomycetidae</taxon>
        <taxon>Agaricales</taxon>
        <taxon>Marasmiineae</taxon>
        <taxon>Physalacriaceae</taxon>
        <taxon>Armillaria</taxon>
    </lineage>
</organism>
<sequence length="89" mass="10583">INLPTECDDEYWEHPNLIGLQTTFWQAVNCIILEFLPPARLIMVCMRTIYSIHKSKALFVLKKNREPQVITELDLELNKWVNSIPHHRR</sequence>
<dbReference type="InParanoid" id="A0A2H3CAF9"/>
<evidence type="ECO:0000313" key="1">
    <source>
        <dbReference type="EMBL" id="PBK80049.1"/>
    </source>
</evidence>